<feature type="compositionally biased region" description="Gly residues" evidence="6">
    <location>
        <begin position="923"/>
        <end position="940"/>
    </location>
</feature>
<dbReference type="GeneID" id="8863558"/>
<dbReference type="Gene3D" id="1.25.40.860">
    <property type="match status" value="1"/>
</dbReference>
<accession>D2UXD8</accession>
<feature type="coiled-coil region" evidence="5">
    <location>
        <begin position="551"/>
        <end position="605"/>
    </location>
</feature>
<evidence type="ECO:0000256" key="6">
    <source>
        <dbReference type="SAM" id="MobiDB-lite"/>
    </source>
</evidence>
<evidence type="ECO:0000259" key="7">
    <source>
        <dbReference type="PROSITE" id="PS50250"/>
    </source>
</evidence>
<evidence type="ECO:0000256" key="5">
    <source>
        <dbReference type="SAM" id="Coils"/>
    </source>
</evidence>
<dbReference type="VEuPathDB" id="AmoebaDB:NAEGRDRAFT_77666"/>
<dbReference type="PANTHER" id="PTHR14005:SF0">
    <property type="entry name" value="EUKARYOTIC TRANSLATION INITIATION FACTOR 3 SUBUNIT A"/>
    <property type="match status" value="1"/>
</dbReference>
<evidence type="ECO:0000256" key="3">
    <source>
        <dbReference type="ARBA" id="ARBA00022884"/>
    </source>
</evidence>
<dbReference type="GO" id="GO:0003743">
    <property type="term" value="F:translation initiation factor activity"/>
    <property type="evidence" value="ECO:0007669"/>
    <property type="project" value="UniProtKB-KW"/>
</dbReference>
<evidence type="ECO:0000313" key="8">
    <source>
        <dbReference type="EMBL" id="EFC50268.1"/>
    </source>
</evidence>
<dbReference type="eggNOG" id="KOG2072">
    <property type="taxonomic scope" value="Eukaryota"/>
</dbReference>
<dbReference type="InterPro" id="IPR000717">
    <property type="entry name" value="PCI_dom"/>
</dbReference>
<evidence type="ECO:0000256" key="1">
    <source>
        <dbReference type="ARBA" id="ARBA00022490"/>
    </source>
</evidence>
<keyword evidence="2 8" id="KW-0396">Initiation factor</keyword>
<dbReference type="GO" id="GO:0071541">
    <property type="term" value="C:eukaryotic translation initiation factor 3 complex, eIF3m"/>
    <property type="evidence" value="ECO:0007669"/>
    <property type="project" value="TreeGrafter"/>
</dbReference>
<dbReference type="InParanoid" id="D2UXD8"/>
<sequence length="954" mass="112155">MAQYLTTKAENALKRTADYIQSEQLNLAFLELGAIVSKFGRQIKTWHEIYEDVAKRFIKVSVELRKAQEIKNVLSSYRILCQSSEIKSFGNVILLYLDQAEKRTQKAIEKSKSKSLTLEKDLENEIPENILLYEVSGEGLKDRTDREIVTPWMRFLWETYRLVLELLKKDPQLESIYHETCKRAFDFCLKYERKTEFKRLSDLLRAHIKGVEMSSYESIAQYLSARFFQLTVAIKLDLWQDAFKSVEDIYYLISTSKSVVIPQAELLNYYEQLTKIFWTSKNYILHAYAHYKAFAIHKSISNSSVLQTSANSLLLSTLTTPSNTSNETLPTDFISVRNERRLVSLLGLSVPPSKELLVSELDAKNVTQLVDTQLRDLYRILEVDFSPLKMCEKIKPILEYVKSKEDLAIYYEPLKQITVTKLLQQLARAFQSIKIETVSKMADFVSLIQLEKILVENANTGKIQVIIDHGKGVLVFGKSPRTFDANDVHNQIALFGKRIHDVIDMIHPERKEEKEKKRKKFIADVSKKLSPEIEQISIRNDFIRMKKLWHEQEHKRALEKVEERKVELAKQRELEEERIAQQEAKNREEEKKRRERKIAEEKKKREIIDMITNNNTKAEQDLLKVANKSLKKKLTSLIEMEMDDIIELKRSEIQREKKEKEKKLVEKSKNMDYLEITRREIEMPLFDDYNKKQQQSNKESFDSYVSKQNLELQKELTEMRQKKQELSKYFVDTTYFASEFVLKKRKEEFERLKSEQDKRKQQKKEEWETKRVAIIEEIERRRKKEEEEREIRRKEEEERKKKREQEMEEERKKKDEYDRIQRQKDEEYYQRQKEKQAEIEKRLQGQQQTPKKQDRWGGLDSESSSPFGGAKKSSGYVPPHLRRQESASDAPKEQTEQKPETNNRRFAGSDESFSAFGKKPASGTGGSSGSSGAGGRGGFGSNNNNRDGGDRWRK</sequence>
<evidence type="ECO:0000256" key="2">
    <source>
        <dbReference type="ARBA" id="ARBA00022540"/>
    </source>
</evidence>
<dbReference type="Pfam" id="PF22591">
    <property type="entry name" value="eIF3a_PCI_TPR-like"/>
    <property type="match status" value="1"/>
</dbReference>
<keyword evidence="4" id="KW-0648">Protein biosynthesis</keyword>
<feature type="region of interest" description="Disordered" evidence="6">
    <location>
        <begin position="782"/>
        <end position="954"/>
    </location>
</feature>
<dbReference type="Proteomes" id="UP000006671">
    <property type="component" value="Unassembled WGS sequence"/>
</dbReference>
<proteinExistence type="predicted"/>
<keyword evidence="3" id="KW-0694">RNA-binding</keyword>
<gene>
    <name evidence="8" type="ORF">NAEGRDRAFT_77666</name>
</gene>
<dbReference type="GO" id="GO:0071540">
    <property type="term" value="C:eukaryotic translation initiation factor 3 complex, eIF3e"/>
    <property type="evidence" value="ECO:0007669"/>
    <property type="project" value="TreeGrafter"/>
</dbReference>
<dbReference type="PANTHER" id="PTHR14005">
    <property type="entry name" value="EUKARYOTIC TRANSLATION INITIATION FACTOR 3, THETA SUBUNIT"/>
    <property type="match status" value="1"/>
</dbReference>
<dbReference type="OrthoDB" id="18884at2759"/>
<dbReference type="STRING" id="5762.D2UXD8"/>
<evidence type="ECO:0000256" key="4">
    <source>
        <dbReference type="ARBA" id="ARBA00022917"/>
    </source>
</evidence>
<feature type="compositionally biased region" description="Basic and acidic residues" evidence="6">
    <location>
        <begin position="782"/>
        <end position="843"/>
    </location>
</feature>
<dbReference type="KEGG" id="ngr:NAEGRDRAFT_77666"/>
<feature type="compositionally biased region" description="Basic and acidic residues" evidence="6">
    <location>
        <begin position="882"/>
        <end position="903"/>
    </location>
</feature>
<dbReference type="GO" id="GO:0043614">
    <property type="term" value="C:multi-eIF complex"/>
    <property type="evidence" value="ECO:0007669"/>
    <property type="project" value="TreeGrafter"/>
</dbReference>
<keyword evidence="5" id="KW-0175">Coiled coil</keyword>
<dbReference type="OMA" id="EHITNKR"/>
<dbReference type="Pfam" id="PF01399">
    <property type="entry name" value="PCI"/>
    <property type="match status" value="1"/>
</dbReference>
<name>D2UXD8_NAEGR</name>
<dbReference type="EMBL" id="GG738845">
    <property type="protein sequence ID" value="EFC50268.1"/>
    <property type="molecule type" value="Genomic_DNA"/>
</dbReference>
<feature type="domain" description="PCI" evidence="7">
    <location>
        <begin position="306"/>
        <end position="481"/>
    </location>
</feature>
<reference evidence="8 9" key="1">
    <citation type="journal article" date="2010" name="Cell">
        <title>The genome of Naegleria gruberi illuminates early eukaryotic versatility.</title>
        <authorList>
            <person name="Fritz-Laylin L.K."/>
            <person name="Prochnik S.E."/>
            <person name="Ginger M.L."/>
            <person name="Dacks J.B."/>
            <person name="Carpenter M.L."/>
            <person name="Field M.C."/>
            <person name="Kuo A."/>
            <person name="Paredez A."/>
            <person name="Chapman J."/>
            <person name="Pham J."/>
            <person name="Shu S."/>
            <person name="Neupane R."/>
            <person name="Cipriano M."/>
            <person name="Mancuso J."/>
            <person name="Tu H."/>
            <person name="Salamov A."/>
            <person name="Lindquist E."/>
            <person name="Shapiro H."/>
            <person name="Lucas S."/>
            <person name="Grigoriev I.V."/>
            <person name="Cande W.Z."/>
            <person name="Fulton C."/>
            <person name="Rokhsar D.S."/>
            <person name="Dawson S.C."/>
        </authorList>
    </citation>
    <scope>NUCLEOTIDE SEQUENCE [LARGE SCALE GENOMIC DNA]</scope>
    <source>
        <strain evidence="8 9">NEG-M</strain>
    </source>
</reference>
<dbReference type="FunCoup" id="D2UXD8">
    <property type="interactions" value="616"/>
</dbReference>
<dbReference type="RefSeq" id="XP_002683012.1">
    <property type="nucleotide sequence ID" value="XM_002682966.1"/>
</dbReference>
<dbReference type="InterPro" id="IPR054711">
    <property type="entry name" value="eIF3a_PCI_TPR-like"/>
</dbReference>
<dbReference type="GO" id="GO:0003729">
    <property type="term" value="F:mRNA binding"/>
    <property type="evidence" value="ECO:0007669"/>
    <property type="project" value="TreeGrafter"/>
</dbReference>
<dbReference type="GO" id="GO:0001732">
    <property type="term" value="P:formation of cytoplasmic translation initiation complex"/>
    <property type="evidence" value="ECO:0007669"/>
    <property type="project" value="TreeGrafter"/>
</dbReference>
<protein>
    <submittedName>
        <fullName evidence="8">Eukaryotic translation initiation factor 3 subunit</fullName>
    </submittedName>
</protein>
<dbReference type="Gene3D" id="4.10.860.10">
    <property type="entry name" value="UVR domain"/>
    <property type="match status" value="1"/>
</dbReference>
<dbReference type="GO" id="GO:0002188">
    <property type="term" value="P:translation reinitiation"/>
    <property type="evidence" value="ECO:0007669"/>
    <property type="project" value="TreeGrafter"/>
</dbReference>
<keyword evidence="1" id="KW-0963">Cytoplasm</keyword>
<dbReference type="AlphaFoldDB" id="D2UXD8"/>
<dbReference type="InterPro" id="IPR027512">
    <property type="entry name" value="EIF3A"/>
</dbReference>
<dbReference type="SMART" id="SM00088">
    <property type="entry name" value="PINT"/>
    <property type="match status" value="1"/>
</dbReference>
<evidence type="ECO:0000313" key="9">
    <source>
        <dbReference type="Proteomes" id="UP000006671"/>
    </source>
</evidence>
<organism evidence="9">
    <name type="scientific">Naegleria gruberi</name>
    <name type="common">Amoeba</name>
    <dbReference type="NCBI Taxonomy" id="5762"/>
    <lineage>
        <taxon>Eukaryota</taxon>
        <taxon>Discoba</taxon>
        <taxon>Heterolobosea</taxon>
        <taxon>Tetramitia</taxon>
        <taxon>Eutetramitia</taxon>
        <taxon>Vahlkampfiidae</taxon>
        <taxon>Naegleria</taxon>
    </lineage>
</organism>
<dbReference type="PROSITE" id="PS50250">
    <property type="entry name" value="PCI"/>
    <property type="match status" value="1"/>
</dbReference>
<keyword evidence="9" id="KW-1185">Reference proteome</keyword>